<dbReference type="Pfam" id="PF11588">
    <property type="entry name" value="DUF3243"/>
    <property type="match status" value="1"/>
</dbReference>
<reference evidence="1" key="1">
    <citation type="submission" date="2016-08" db="EMBL/GenBank/DDBJ databases">
        <title>Complete Genome Seqeunce of Paenibacillus sp. nov. IHBB 9852 from high altitute lake of Indian trans-Himalayas.</title>
        <authorList>
            <person name="Kiran S."/>
            <person name="Swarnkar M.K."/>
            <person name="Rana A."/>
            <person name="Tewari R."/>
            <person name="Gulati A."/>
        </authorList>
    </citation>
    <scope>NUCLEOTIDE SEQUENCE [LARGE SCALE GENOMIC DNA]</scope>
    <source>
        <strain evidence="1">IHBB 9852</strain>
    </source>
</reference>
<dbReference type="EMBL" id="MRVI01000001">
    <property type="protein sequence ID" value="OOC63839.1"/>
    <property type="molecule type" value="Genomic_DNA"/>
</dbReference>
<dbReference type="InterPro" id="IPR021637">
    <property type="entry name" value="DUF3243"/>
</dbReference>
<accession>A0A1B2E1V4</accession>
<evidence type="ECO:0008006" key="4">
    <source>
        <dbReference type="Google" id="ProtNLM"/>
    </source>
</evidence>
<keyword evidence="3" id="KW-1185">Reference proteome</keyword>
<dbReference type="Proteomes" id="UP000189059">
    <property type="component" value="Unassembled WGS sequence"/>
</dbReference>
<dbReference type="Gene3D" id="1.10.760.20">
    <property type="entry name" value="Protein of unknown function DUF3243"/>
    <property type="match status" value="1"/>
</dbReference>
<name>A0A1B2E1V4_9BACL</name>
<evidence type="ECO:0000313" key="1">
    <source>
        <dbReference type="EMBL" id="ANY73976.1"/>
    </source>
</evidence>
<gene>
    <name evidence="2" type="ORF">BBD40_19455</name>
    <name evidence="1" type="ORF">BBD41_16085</name>
</gene>
<dbReference type="AlphaFoldDB" id="A0A1B2E1V4"/>
<organism evidence="1">
    <name type="scientific">Paenibacillus ihbetae</name>
    <dbReference type="NCBI Taxonomy" id="1870820"/>
    <lineage>
        <taxon>Bacteria</taxon>
        <taxon>Bacillati</taxon>
        <taxon>Bacillota</taxon>
        <taxon>Bacilli</taxon>
        <taxon>Bacillales</taxon>
        <taxon>Paenibacillaceae</taxon>
        <taxon>Paenibacillus</taxon>
    </lineage>
</organism>
<dbReference type="RefSeq" id="WP_077568482.1">
    <property type="nucleotide sequence ID" value="NZ_CP016809.1"/>
</dbReference>
<evidence type="ECO:0000313" key="3">
    <source>
        <dbReference type="Proteomes" id="UP000189059"/>
    </source>
</evidence>
<dbReference type="EMBL" id="CP016809">
    <property type="protein sequence ID" value="ANY73976.1"/>
    <property type="molecule type" value="Genomic_DNA"/>
</dbReference>
<proteinExistence type="predicted"/>
<dbReference type="OrthoDB" id="2418090at2"/>
<reference evidence="2 3" key="2">
    <citation type="submission" date="2016-12" db="EMBL/GenBank/DDBJ databases">
        <title>Genome sequencing and description of Paenibacillus sp. nov. from high altitude lake in the Indian Trans- Himalayas.</title>
        <authorList>
            <person name="Kiran S."/>
            <person name="Swarnkar M.K."/>
            <person name="Rana A."/>
            <person name="Tewari R."/>
            <person name="Gulati A."/>
        </authorList>
    </citation>
    <scope>NUCLEOTIDE SEQUENCE [LARGE SCALE GENOMIC DNA]</scope>
    <source>
        <strain evidence="2 3">IHBB 9951</strain>
    </source>
</reference>
<sequence length="113" mass="12922">MSEHNHVVNKNGELDVSKVDDAMDRIDDKEKERILADFDSFQAYLNKRIQLAESIGLNEEQLAQAAEKVAGYLAANEEPRNSEEKLLQELWKVGTPEEQHKLAHLLVKLAQKR</sequence>
<dbReference type="InterPro" id="IPR038292">
    <property type="entry name" value="YmfJ/YflH_sf"/>
</dbReference>
<evidence type="ECO:0000313" key="2">
    <source>
        <dbReference type="EMBL" id="OOC63839.1"/>
    </source>
</evidence>
<dbReference type="KEGG" id="pib:BBD41_16085"/>
<protein>
    <recommendedName>
        <fullName evidence="4">DUF3243 domain-containing protein</fullName>
    </recommendedName>
</protein>